<evidence type="ECO:0000259" key="6">
    <source>
        <dbReference type="Pfam" id="PF01510"/>
    </source>
</evidence>
<accession>A0A9X2G1Z7</accession>
<sequence length="264" mass="29285">MATGFYLLDHPNRVQQYGKVRRGGNKPTGTIIIHTAENVADQIGADLGAESVARYCTTRGDYGAYHRLVDADSIIKMAPLGYETWHCTKTNPWSVGISMAVEAGDWTKYPADYVTKVLRNAARAAADAVRDFKTEFGIDVPIAHISGDAARAKKPGFTGHGETDPGRRTDPGANFPWTRFLAMVREELDPTPPKKEDGFMSDLTDKEQHELLDKVRDLHDQFHGLQVEMPWTDKKTGKAAKYTFRSALKWAVAQLPKIAQKLGV</sequence>
<dbReference type="RefSeq" id="WP_253836815.1">
    <property type="nucleotide sequence ID" value="NZ_JAMTCS010000008.1"/>
</dbReference>
<dbReference type="GO" id="GO:0008745">
    <property type="term" value="F:N-acetylmuramoyl-L-alanine amidase activity"/>
    <property type="evidence" value="ECO:0007669"/>
    <property type="project" value="UniProtKB-EC"/>
</dbReference>
<evidence type="ECO:0000256" key="4">
    <source>
        <dbReference type="ARBA" id="ARBA00023316"/>
    </source>
</evidence>
<name>A0A9X2G1Z7_9MICO</name>
<dbReference type="PANTHER" id="PTHR30417">
    <property type="entry name" value="N-ACETYLMURAMOYL-L-ALANINE AMIDASE AMID"/>
    <property type="match status" value="1"/>
</dbReference>
<dbReference type="SUPFAM" id="SSF55846">
    <property type="entry name" value="N-acetylmuramoyl-L-alanine amidase-like"/>
    <property type="match status" value="1"/>
</dbReference>
<dbReference type="GO" id="GO:0009254">
    <property type="term" value="P:peptidoglycan turnover"/>
    <property type="evidence" value="ECO:0007669"/>
    <property type="project" value="TreeGrafter"/>
</dbReference>
<dbReference type="GO" id="GO:0071555">
    <property type="term" value="P:cell wall organization"/>
    <property type="evidence" value="ECO:0007669"/>
    <property type="project" value="UniProtKB-KW"/>
</dbReference>
<dbReference type="InterPro" id="IPR036505">
    <property type="entry name" value="Amidase/PGRP_sf"/>
</dbReference>
<feature type="compositionally biased region" description="Basic and acidic residues" evidence="5">
    <location>
        <begin position="161"/>
        <end position="170"/>
    </location>
</feature>
<organism evidence="7 8">
    <name type="scientific">Promicromonospora thailandica</name>
    <dbReference type="NCBI Taxonomy" id="765201"/>
    <lineage>
        <taxon>Bacteria</taxon>
        <taxon>Bacillati</taxon>
        <taxon>Actinomycetota</taxon>
        <taxon>Actinomycetes</taxon>
        <taxon>Micrococcales</taxon>
        <taxon>Promicromonosporaceae</taxon>
        <taxon>Promicromonospora</taxon>
    </lineage>
</organism>
<dbReference type="InterPro" id="IPR002502">
    <property type="entry name" value="Amidase_domain"/>
</dbReference>
<feature type="domain" description="N-acetylmuramoyl-L-alanine amidase" evidence="6">
    <location>
        <begin position="25"/>
        <end position="172"/>
    </location>
</feature>
<keyword evidence="8" id="KW-1185">Reference proteome</keyword>
<keyword evidence="4" id="KW-0961">Cell wall biogenesis/degradation</keyword>
<dbReference type="PANTHER" id="PTHR30417:SF1">
    <property type="entry name" value="N-ACETYLMURAMOYL-L-ALANINE AMIDASE AMID"/>
    <property type="match status" value="1"/>
</dbReference>
<comment type="catalytic activity">
    <reaction evidence="1">
        <text>Hydrolyzes the link between N-acetylmuramoyl residues and L-amino acid residues in certain cell-wall glycopeptides.</text>
        <dbReference type="EC" id="3.5.1.28"/>
    </reaction>
</comment>
<evidence type="ECO:0000256" key="3">
    <source>
        <dbReference type="ARBA" id="ARBA00022801"/>
    </source>
</evidence>
<evidence type="ECO:0000256" key="1">
    <source>
        <dbReference type="ARBA" id="ARBA00001561"/>
    </source>
</evidence>
<dbReference type="EMBL" id="JAMTCS010000008">
    <property type="protein sequence ID" value="MCP2265582.1"/>
    <property type="molecule type" value="Genomic_DNA"/>
</dbReference>
<dbReference type="Gene3D" id="3.40.80.10">
    <property type="entry name" value="Peptidoglycan recognition protein-like"/>
    <property type="match status" value="1"/>
</dbReference>
<reference evidence="7" key="1">
    <citation type="submission" date="2022-06" db="EMBL/GenBank/DDBJ databases">
        <title>Genomic Encyclopedia of Archaeal and Bacterial Type Strains, Phase II (KMG-II): from individual species to whole genera.</title>
        <authorList>
            <person name="Goeker M."/>
        </authorList>
    </citation>
    <scope>NUCLEOTIDE SEQUENCE</scope>
    <source>
        <strain evidence="7">DSM 26652</strain>
    </source>
</reference>
<dbReference type="GO" id="GO:0009253">
    <property type="term" value="P:peptidoglycan catabolic process"/>
    <property type="evidence" value="ECO:0007669"/>
    <property type="project" value="InterPro"/>
</dbReference>
<evidence type="ECO:0000313" key="7">
    <source>
        <dbReference type="EMBL" id="MCP2265582.1"/>
    </source>
</evidence>
<dbReference type="InterPro" id="IPR051206">
    <property type="entry name" value="NAMLAA_amidase_2"/>
</dbReference>
<dbReference type="EC" id="3.5.1.28" evidence="2"/>
<keyword evidence="3" id="KW-0378">Hydrolase</keyword>
<proteinExistence type="predicted"/>
<protein>
    <recommendedName>
        <fullName evidence="2">N-acetylmuramoyl-L-alanine amidase</fullName>
        <ecNumber evidence="2">3.5.1.28</ecNumber>
    </recommendedName>
</protein>
<dbReference type="Proteomes" id="UP001139493">
    <property type="component" value="Unassembled WGS sequence"/>
</dbReference>
<evidence type="ECO:0000256" key="2">
    <source>
        <dbReference type="ARBA" id="ARBA00011901"/>
    </source>
</evidence>
<dbReference type="AlphaFoldDB" id="A0A9X2G1Z7"/>
<evidence type="ECO:0000256" key="5">
    <source>
        <dbReference type="SAM" id="MobiDB-lite"/>
    </source>
</evidence>
<evidence type="ECO:0000313" key="8">
    <source>
        <dbReference type="Proteomes" id="UP001139493"/>
    </source>
</evidence>
<feature type="region of interest" description="Disordered" evidence="5">
    <location>
        <begin position="151"/>
        <end position="172"/>
    </location>
</feature>
<dbReference type="Pfam" id="PF01510">
    <property type="entry name" value="Amidase_2"/>
    <property type="match status" value="1"/>
</dbReference>
<gene>
    <name evidence="7" type="ORF">APR03_002938</name>
</gene>
<comment type="caution">
    <text evidence="7">The sequence shown here is derived from an EMBL/GenBank/DDBJ whole genome shotgun (WGS) entry which is preliminary data.</text>
</comment>